<evidence type="ECO:0000313" key="1">
    <source>
        <dbReference type="EMBL" id="NOU63160.1"/>
    </source>
</evidence>
<proteinExistence type="predicted"/>
<comment type="caution">
    <text evidence="1">The sequence shown here is derived from an EMBL/GenBank/DDBJ whole genome shotgun (WGS) entry which is preliminary data.</text>
</comment>
<evidence type="ECO:0000313" key="2">
    <source>
        <dbReference type="Proteomes" id="UP000653578"/>
    </source>
</evidence>
<protein>
    <submittedName>
        <fullName evidence="1">Uncharacterized protein</fullName>
    </submittedName>
</protein>
<organism evidence="1 2">
    <name type="scientific">Paenibacillus plantarum</name>
    <dbReference type="NCBI Taxonomy" id="2654975"/>
    <lineage>
        <taxon>Bacteria</taxon>
        <taxon>Bacillati</taxon>
        <taxon>Bacillota</taxon>
        <taxon>Bacilli</taxon>
        <taxon>Bacillales</taxon>
        <taxon>Paenibacillaceae</taxon>
        <taxon>Paenibacillus</taxon>
    </lineage>
</organism>
<dbReference type="RefSeq" id="WP_171628939.1">
    <property type="nucleotide sequence ID" value="NZ_WHNY01000009.1"/>
</dbReference>
<accession>A0ABX1X428</accession>
<dbReference type="EMBL" id="WHNY01000009">
    <property type="protein sequence ID" value="NOU63160.1"/>
    <property type="molecule type" value="Genomic_DNA"/>
</dbReference>
<dbReference type="Proteomes" id="UP000653578">
    <property type="component" value="Unassembled WGS sequence"/>
</dbReference>
<keyword evidence="2" id="KW-1185">Reference proteome</keyword>
<sequence length="94" mass="10585">MQVLISFEKDGNGNYVVCFKKQSIIVLPGAFKKVTGVIEQSLFGTIYVDYNSFPSLGFIKEPIVNITQEKKVEDMTVDEIWSVLDREGIQIHSA</sequence>
<name>A0ABX1X428_9BACL</name>
<reference evidence="1 2" key="1">
    <citation type="submission" date="2019-10" db="EMBL/GenBank/DDBJ databases">
        <title>Description of Paenibacillus humi sp. nov.</title>
        <authorList>
            <person name="Carlier A."/>
            <person name="Qi S."/>
        </authorList>
    </citation>
    <scope>NUCLEOTIDE SEQUENCE [LARGE SCALE GENOMIC DNA]</scope>
    <source>
        <strain evidence="1 2">LMG 31461</strain>
    </source>
</reference>
<gene>
    <name evidence="1" type="ORF">GC096_03750</name>
</gene>